<name>A0ABS2PNR3_9STRE</name>
<protein>
    <submittedName>
        <fullName evidence="3">Polar amino acid transport system substrate-binding protein</fullName>
    </submittedName>
</protein>
<dbReference type="PANTHER" id="PTHR35936">
    <property type="entry name" value="MEMBRANE-BOUND LYTIC MUREIN TRANSGLYCOSYLASE F"/>
    <property type="match status" value="1"/>
</dbReference>
<reference evidence="3 4" key="1">
    <citation type="submission" date="2021-01" db="EMBL/GenBank/DDBJ databases">
        <title>Genomic Encyclopedia of Type Strains, Phase IV (KMG-IV): sequencing the most valuable type-strain genomes for metagenomic binning, comparative biology and taxonomic classification.</title>
        <authorList>
            <person name="Goeker M."/>
        </authorList>
    </citation>
    <scope>NUCLEOTIDE SEQUENCE [LARGE SCALE GENOMIC DNA]</scope>
    <source>
        <strain evidence="3 4">DSM 27513</strain>
    </source>
</reference>
<dbReference type="Pfam" id="PF00497">
    <property type="entry name" value="SBP_bac_3"/>
    <property type="match status" value="1"/>
</dbReference>
<organism evidence="3 4">
    <name type="scientific">Streptococcus saliviloxodontae</name>
    <dbReference type="NCBI Taxonomy" id="1349416"/>
    <lineage>
        <taxon>Bacteria</taxon>
        <taxon>Bacillati</taxon>
        <taxon>Bacillota</taxon>
        <taxon>Bacilli</taxon>
        <taxon>Lactobacillales</taxon>
        <taxon>Streptococcaceae</taxon>
        <taxon>Streptococcus</taxon>
    </lineage>
</organism>
<feature type="domain" description="Solute-binding protein family 3/N-terminal" evidence="2">
    <location>
        <begin position="38"/>
        <end position="271"/>
    </location>
</feature>
<evidence type="ECO:0000313" key="4">
    <source>
        <dbReference type="Proteomes" id="UP000809081"/>
    </source>
</evidence>
<keyword evidence="4" id="KW-1185">Reference proteome</keyword>
<accession>A0ABS2PNR3</accession>
<dbReference type="Gene3D" id="3.40.190.10">
    <property type="entry name" value="Periplasmic binding protein-like II"/>
    <property type="match status" value="2"/>
</dbReference>
<sequence length="277" mass="30607">MKRKHLIGLIVAVLVIAGVILAFNKKSDSKSTGDKKIEIVAATAGVSNPFTYKEGNKLTGYDVELLNEIFKDSKEYKLTWETVEFAGILSGLDSDRYTIGANNFSSNAERKEKYLLSDPVVKNPNVIVVRKDSGINSLSDLVGKKAVTEVGNSGATILEQFNKESDSKKIDITYTKEDISSQLLAIESGTYDARIVSKISAETLIKDNGFNDLKIVELSSEETNNLDVNSYYLIAKTDTGKAVQLFINKRLKTLKENGEWEKLSEKFFGANQLPSKD</sequence>
<evidence type="ECO:0000313" key="3">
    <source>
        <dbReference type="EMBL" id="MBM7636736.1"/>
    </source>
</evidence>
<dbReference type="PANTHER" id="PTHR35936:SF19">
    <property type="entry name" value="AMINO-ACID-BINDING PROTEIN YXEM-RELATED"/>
    <property type="match status" value="1"/>
</dbReference>
<dbReference type="InterPro" id="IPR001638">
    <property type="entry name" value="Solute-binding_3/MltF_N"/>
</dbReference>
<dbReference type="SUPFAM" id="SSF53850">
    <property type="entry name" value="Periplasmic binding protein-like II"/>
    <property type="match status" value="1"/>
</dbReference>
<keyword evidence="1" id="KW-0732">Signal</keyword>
<dbReference type="SMART" id="SM00062">
    <property type="entry name" value="PBPb"/>
    <property type="match status" value="1"/>
</dbReference>
<evidence type="ECO:0000256" key="1">
    <source>
        <dbReference type="ARBA" id="ARBA00022729"/>
    </source>
</evidence>
<proteinExistence type="predicted"/>
<dbReference type="EMBL" id="JAFBEI010000034">
    <property type="protein sequence ID" value="MBM7636736.1"/>
    <property type="molecule type" value="Genomic_DNA"/>
</dbReference>
<comment type="caution">
    <text evidence="3">The sequence shown here is derived from an EMBL/GenBank/DDBJ whole genome shotgun (WGS) entry which is preliminary data.</text>
</comment>
<dbReference type="RefSeq" id="WP_205017602.1">
    <property type="nucleotide sequence ID" value="NZ_JAFBEI010000034.1"/>
</dbReference>
<dbReference type="Proteomes" id="UP000809081">
    <property type="component" value="Unassembled WGS sequence"/>
</dbReference>
<evidence type="ECO:0000259" key="2">
    <source>
        <dbReference type="SMART" id="SM00062"/>
    </source>
</evidence>
<gene>
    <name evidence="3" type="ORF">JOC31_001560</name>
</gene>